<dbReference type="Gene3D" id="2.130.10.10">
    <property type="entry name" value="YVTN repeat-like/Quinoprotein amine dehydrogenase"/>
    <property type="match status" value="1"/>
</dbReference>
<evidence type="ECO:0000256" key="2">
    <source>
        <dbReference type="ARBA" id="ARBA00022737"/>
    </source>
</evidence>
<reference evidence="4 5" key="1">
    <citation type="journal article" date="2018" name="Evol. Lett.">
        <title>Horizontal gene cluster transfer increased hallucinogenic mushroom diversity.</title>
        <authorList>
            <person name="Reynolds H.T."/>
            <person name="Vijayakumar V."/>
            <person name="Gluck-Thaler E."/>
            <person name="Korotkin H.B."/>
            <person name="Matheny P.B."/>
            <person name="Slot J.C."/>
        </authorList>
    </citation>
    <scope>NUCLEOTIDE SEQUENCE [LARGE SCALE GENOMIC DNA]</scope>
    <source>
        <strain evidence="4 5">SRW20</strain>
    </source>
</reference>
<evidence type="ECO:0000256" key="1">
    <source>
        <dbReference type="ARBA" id="ARBA00022574"/>
    </source>
</evidence>
<dbReference type="InParanoid" id="A0A409WL93"/>
<dbReference type="PROSITE" id="PS50082">
    <property type="entry name" value="WD_REPEATS_2"/>
    <property type="match status" value="1"/>
</dbReference>
<organism evidence="4 5">
    <name type="scientific">Gymnopilus dilepis</name>
    <dbReference type="NCBI Taxonomy" id="231916"/>
    <lineage>
        <taxon>Eukaryota</taxon>
        <taxon>Fungi</taxon>
        <taxon>Dikarya</taxon>
        <taxon>Basidiomycota</taxon>
        <taxon>Agaricomycotina</taxon>
        <taxon>Agaricomycetes</taxon>
        <taxon>Agaricomycetidae</taxon>
        <taxon>Agaricales</taxon>
        <taxon>Agaricineae</taxon>
        <taxon>Hymenogastraceae</taxon>
        <taxon>Gymnopilus</taxon>
    </lineage>
</organism>
<dbReference type="Pfam" id="PF00400">
    <property type="entry name" value="WD40"/>
    <property type="match status" value="1"/>
</dbReference>
<keyword evidence="5" id="KW-1185">Reference proteome</keyword>
<dbReference type="InterPro" id="IPR015943">
    <property type="entry name" value="WD40/YVTN_repeat-like_dom_sf"/>
</dbReference>
<evidence type="ECO:0000313" key="4">
    <source>
        <dbReference type="EMBL" id="PPQ79323.1"/>
    </source>
</evidence>
<feature type="repeat" description="WD" evidence="3">
    <location>
        <begin position="27"/>
        <end position="68"/>
    </location>
</feature>
<dbReference type="InterPro" id="IPR036322">
    <property type="entry name" value="WD40_repeat_dom_sf"/>
</dbReference>
<dbReference type="AlphaFoldDB" id="A0A409WL93"/>
<comment type="caution">
    <text evidence="4">The sequence shown here is derived from an EMBL/GenBank/DDBJ whole genome shotgun (WGS) entry which is preliminary data.</text>
</comment>
<evidence type="ECO:0000313" key="5">
    <source>
        <dbReference type="Proteomes" id="UP000284706"/>
    </source>
</evidence>
<dbReference type="OrthoDB" id="2654453at2759"/>
<dbReference type="Proteomes" id="UP000284706">
    <property type="component" value="Unassembled WGS sequence"/>
</dbReference>
<protein>
    <submittedName>
        <fullName evidence="4">Uncharacterized protein</fullName>
    </submittedName>
</protein>
<dbReference type="SUPFAM" id="SSF50978">
    <property type="entry name" value="WD40 repeat-like"/>
    <property type="match status" value="1"/>
</dbReference>
<name>A0A409WL93_9AGAR</name>
<proteinExistence type="predicted"/>
<evidence type="ECO:0000256" key="3">
    <source>
        <dbReference type="PROSITE-ProRule" id="PRU00221"/>
    </source>
</evidence>
<dbReference type="PROSITE" id="PS50294">
    <property type="entry name" value="WD_REPEATS_REGION"/>
    <property type="match status" value="1"/>
</dbReference>
<dbReference type="InterPro" id="IPR019775">
    <property type="entry name" value="WD40_repeat_CS"/>
</dbReference>
<dbReference type="SMART" id="SM00320">
    <property type="entry name" value="WD40"/>
    <property type="match status" value="3"/>
</dbReference>
<dbReference type="EMBL" id="NHYE01005006">
    <property type="protein sequence ID" value="PPQ79323.1"/>
    <property type="molecule type" value="Genomic_DNA"/>
</dbReference>
<dbReference type="STRING" id="231916.A0A409WL93"/>
<dbReference type="PANTHER" id="PTHR44129">
    <property type="entry name" value="WD REPEAT-CONTAINING PROTEIN POP1"/>
    <property type="match status" value="1"/>
</dbReference>
<sequence length="463" mass="51854">MRGLYQLLEHLNLLNRDRHLYRPVANLAGHRGPINALSFSPCGYFLASGSDDEEIRVWNINNPSPSQILLDPARQWGQITAVRFVQLDINALGSEWLCFGTGRGQFAIYRKLRRATEFVEVLSIRVFSTGDGVESFAFDQYNQRFAVSSHYGKVKMLRFEKGNLIELWADELFDAIPRAIFFSDKGQVVSVVGMENGTLYNRDAETSVAKSTKVLKTPAGHIGTCSATANMLVDNMRDGFDVYSPGRPGPIHKFRVHSTRRYVKGCEFGEGGKVAVCGSDHGKIYIFGLQNDCANQELAHGNPGRLIQTVQGRTTISLLLVAQMEIMTSPSGKSPQVIRTRVKRDEKPDITGILLLSNAMFFLILAWMTQDIWAAPISIHLSSMARQLHRLNSFPSERQTPSKQEIPDVNLILQGLDDATLRRLLRVPSNPILDLQDRQIAIRRRTALTGENNNVDLYTPSRP</sequence>
<keyword evidence="1 3" id="KW-0853">WD repeat</keyword>
<accession>A0A409WL93</accession>
<gene>
    <name evidence="4" type="ORF">CVT26_001093</name>
</gene>
<dbReference type="InterPro" id="IPR001680">
    <property type="entry name" value="WD40_rpt"/>
</dbReference>
<dbReference type="PROSITE" id="PS00678">
    <property type="entry name" value="WD_REPEATS_1"/>
    <property type="match status" value="1"/>
</dbReference>
<dbReference type="InterPro" id="IPR050349">
    <property type="entry name" value="WD_LIS1/nudF_dynein_reg"/>
</dbReference>
<keyword evidence="2" id="KW-0677">Repeat</keyword>